<evidence type="ECO:0000313" key="2">
    <source>
        <dbReference type="EMBL" id="TXE08783.1"/>
    </source>
</evidence>
<reference evidence="2 3" key="1">
    <citation type="submission" date="2019-08" db="EMBL/GenBank/DDBJ databases">
        <title>Genomes sequence of Algoriphagus aquimarinus ACAM450.</title>
        <authorList>
            <person name="Bowman J.P."/>
        </authorList>
    </citation>
    <scope>NUCLEOTIDE SEQUENCE [LARGE SCALE GENOMIC DNA]</scope>
    <source>
        <strain evidence="2 3">ACAM 450</strain>
    </source>
</reference>
<feature type="domain" description="Glycosyltransferase subfamily 4-like N-terminal" evidence="1">
    <location>
        <begin position="12"/>
        <end position="161"/>
    </location>
</feature>
<accession>A0A5C7AMI5</accession>
<dbReference type="GO" id="GO:0016757">
    <property type="term" value="F:glycosyltransferase activity"/>
    <property type="evidence" value="ECO:0007669"/>
    <property type="project" value="UniProtKB-ARBA"/>
</dbReference>
<keyword evidence="2" id="KW-0808">Transferase</keyword>
<dbReference type="Pfam" id="PF13439">
    <property type="entry name" value="Glyco_transf_4"/>
    <property type="match status" value="1"/>
</dbReference>
<dbReference type="PANTHER" id="PTHR12526">
    <property type="entry name" value="GLYCOSYLTRANSFERASE"/>
    <property type="match status" value="1"/>
</dbReference>
<dbReference type="Gene3D" id="3.40.50.2000">
    <property type="entry name" value="Glycogen Phosphorylase B"/>
    <property type="match status" value="2"/>
</dbReference>
<sequence length="354" mass="39599">MRILQLIDSMAVGGAERMAVNIANLFSNENIPNILVASRSNGPMNDFLLEKESFLCLHKQSFFDFRAFKKLVSTAQNFNPTHIHVHDSSVFWGVLLKQFIPSSKLVWHAHYGGFSGDDQRFGNKIKFFAGSIDAAITVNEELKNWIEKELTQIRNVAYIQNFPDLPVPVSRQNPSDVILCLANLKPPKNHHLLVNTFLEFVASHPTYLLKLVGSTDNPVYLSEIKEIIRKKGMMDKIHIEGTQLNLNPYMEEAQFAVLSSDVEGLPVSLLELGLGKVPIITTAVGQCEALLEKGKFGYLVEQGNKEELLKAMKHVAVNISEAKDKAELFASHVSAKFGNMNFLEKYTNLLNGLS</sequence>
<dbReference type="EMBL" id="VORW01000010">
    <property type="protein sequence ID" value="TXE08783.1"/>
    <property type="molecule type" value="Genomic_DNA"/>
</dbReference>
<gene>
    <name evidence="2" type="ORF">ESV85_14565</name>
</gene>
<protein>
    <submittedName>
        <fullName evidence="2">Glycosyltransferase</fullName>
    </submittedName>
</protein>
<name>A0A5C7AMI5_9BACT</name>
<dbReference type="Proteomes" id="UP000321935">
    <property type="component" value="Unassembled WGS sequence"/>
</dbReference>
<dbReference type="InterPro" id="IPR028098">
    <property type="entry name" value="Glyco_trans_4-like_N"/>
</dbReference>
<evidence type="ECO:0000259" key="1">
    <source>
        <dbReference type="Pfam" id="PF13439"/>
    </source>
</evidence>
<comment type="caution">
    <text evidence="2">The sequence shown here is derived from an EMBL/GenBank/DDBJ whole genome shotgun (WGS) entry which is preliminary data.</text>
</comment>
<dbReference type="RefSeq" id="WP_146918790.1">
    <property type="nucleotide sequence ID" value="NZ_VORW01000010.1"/>
</dbReference>
<organism evidence="2 3">
    <name type="scientific">Algoriphagus aquimarinus</name>
    <dbReference type="NCBI Taxonomy" id="237018"/>
    <lineage>
        <taxon>Bacteria</taxon>
        <taxon>Pseudomonadati</taxon>
        <taxon>Bacteroidota</taxon>
        <taxon>Cytophagia</taxon>
        <taxon>Cytophagales</taxon>
        <taxon>Cyclobacteriaceae</taxon>
        <taxon>Algoriphagus</taxon>
    </lineage>
</organism>
<dbReference type="SUPFAM" id="SSF53756">
    <property type="entry name" value="UDP-Glycosyltransferase/glycogen phosphorylase"/>
    <property type="match status" value="1"/>
</dbReference>
<evidence type="ECO:0000313" key="3">
    <source>
        <dbReference type="Proteomes" id="UP000321935"/>
    </source>
</evidence>
<dbReference type="PANTHER" id="PTHR12526:SF630">
    <property type="entry name" value="GLYCOSYLTRANSFERASE"/>
    <property type="match status" value="1"/>
</dbReference>
<dbReference type="Pfam" id="PF13692">
    <property type="entry name" value="Glyco_trans_1_4"/>
    <property type="match status" value="1"/>
</dbReference>
<proteinExistence type="predicted"/>
<dbReference type="OrthoDB" id="823685at2"/>
<dbReference type="AlphaFoldDB" id="A0A5C7AMI5"/>